<keyword evidence="1" id="KW-0812">Transmembrane</keyword>
<feature type="domain" description="FecR N-terminal" evidence="3">
    <location>
        <begin position="15"/>
        <end position="57"/>
    </location>
</feature>
<feature type="domain" description="FecR protein" evidence="2">
    <location>
        <begin position="118"/>
        <end position="209"/>
    </location>
</feature>
<reference evidence="5" key="1">
    <citation type="journal article" date="2019" name="Int. J. Syst. Evol. Microbiol.">
        <title>The Global Catalogue of Microorganisms (GCM) 10K type strain sequencing project: providing services to taxonomists for standard genome sequencing and annotation.</title>
        <authorList>
            <consortium name="The Broad Institute Genomics Platform"/>
            <consortium name="The Broad Institute Genome Sequencing Center for Infectious Disease"/>
            <person name="Wu L."/>
            <person name="Ma J."/>
        </authorList>
    </citation>
    <scope>NUCLEOTIDE SEQUENCE [LARGE SCALE GENOMIC DNA]</scope>
    <source>
        <strain evidence="5">CCUG 30340</strain>
    </source>
</reference>
<dbReference type="InterPro" id="IPR012373">
    <property type="entry name" value="Ferrdict_sens_TM"/>
</dbReference>
<keyword evidence="5" id="KW-1185">Reference proteome</keyword>
<comment type="caution">
    <text evidence="4">The sequence shown here is derived from an EMBL/GenBank/DDBJ whole genome shotgun (WGS) entry which is preliminary data.</text>
</comment>
<dbReference type="Pfam" id="PF16220">
    <property type="entry name" value="DUF4880"/>
    <property type="match status" value="1"/>
</dbReference>
<sequence>MEPKRPDPTSATPLRAAADWWVRLRDPRRAADSEERWLEWNGQDPRHPDAFARVSELGAQLGALDAETRRSLAREFAPAQPRRWWPFALAASFLLAAVAVGTVLRDRLRAGAVESASYATEVAVDRDVALSDGSQVALGGATRLTTRYTSARRDVDLGAGEAYFRVAHDKARPFIVAAGKISIRAVGTAFNVRRTGERVTIAVAEGRVRVAGSEGAAIGKVAAADTLEAVAGQQISFDPRASGLTVSAIPPNRATSWREHRLEFVNEPLDSVVANINRYSTRPLVLADAKLGTLAFTGTVDPGALDGWLRALPKILPVHVGGESGQVTISAARGAR</sequence>
<dbReference type="PIRSF" id="PIRSF018266">
    <property type="entry name" value="FecR"/>
    <property type="match status" value="1"/>
</dbReference>
<dbReference type="InterPro" id="IPR032623">
    <property type="entry name" value="FecR_N"/>
</dbReference>
<evidence type="ECO:0000313" key="5">
    <source>
        <dbReference type="Proteomes" id="UP001595886"/>
    </source>
</evidence>
<organism evidence="4 5">
    <name type="scientific">Dokdonella ginsengisoli</name>
    <dbReference type="NCBI Taxonomy" id="363846"/>
    <lineage>
        <taxon>Bacteria</taxon>
        <taxon>Pseudomonadati</taxon>
        <taxon>Pseudomonadota</taxon>
        <taxon>Gammaproteobacteria</taxon>
        <taxon>Lysobacterales</taxon>
        <taxon>Rhodanobacteraceae</taxon>
        <taxon>Dokdonella</taxon>
    </lineage>
</organism>
<evidence type="ECO:0000256" key="1">
    <source>
        <dbReference type="SAM" id="Phobius"/>
    </source>
</evidence>
<evidence type="ECO:0000259" key="3">
    <source>
        <dbReference type="Pfam" id="PF16220"/>
    </source>
</evidence>
<dbReference type="Gene3D" id="3.55.50.30">
    <property type="match status" value="1"/>
</dbReference>
<proteinExistence type="predicted"/>
<dbReference type="EMBL" id="JBHSHD010000013">
    <property type="protein sequence ID" value="MFC4822032.1"/>
    <property type="molecule type" value="Genomic_DNA"/>
</dbReference>
<dbReference type="Pfam" id="PF04773">
    <property type="entry name" value="FecR"/>
    <property type="match status" value="1"/>
</dbReference>
<dbReference type="PANTHER" id="PTHR30273">
    <property type="entry name" value="PERIPLASMIC SIGNAL SENSOR AND SIGMA FACTOR ACTIVATOR FECR-RELATED"/>
    <property type="match status" value="1"/>
</dbReference>
<feature type="transmembrane region" description="Helical" evidence="1">
    <location>
        <begin position="84"/>
        <end position="104"/>
    </location>
</feature>
<evidence type="ECO:0000313" key="4">
    <source>
        <dbReference type="EMBL" id="MFC4822032.1"/>
    </source>
</evidence>
<evidence type="ECO:0000259" key="2">
    <source>
        <dbReference type="Pfam" id="PF04773"/>
    </source>
</evidence>
<dbReference type="Proteomes" id="UP001595886">
    <property type="component" value="Unassembled WGS sequence"/>
</dbReference>
<protein>
    <submittedName>
        <fullName evidence="4">FecR family protein</fullName>
    </submittedName>
</protein>
<keyword evidence="1" id="KW-0472">Membrane</keyword>
<keyword evidence="1" id="KW-1133">Transmembrane helix</keyword>
<accession>A0ABV9QY74</accession>
<gene>
    <name evidence="4" type="ORF">ACFO6Q_17035</name>
</gene>
<dbReference type="Gene3D" id="2.60.120.1440">
    <property type="match status" value="1"/>
</dbReference>
<dbReference type="PANTHER" id="PTHR30273:SF2">
    <property type="entry name" value="PROTEIN FECR"/>
    <property type="match status" value="1"/>
</dbReference>
<name>A0ABV9QY74_9GAMM</name>
<dbReference type="InterPro" id="IPR006860">
    <property type="entry name" value="FecR"/>
</dbReference>
<dbReference type="RefSeq" id="WP_380022314.1">
    <property type="nucleotide sequence ID" value="NZ_JBHSHD010000013.1"/>
</dbReference>